<dbReference type="InterPro" id="IPR018247">
    <property type="entry name" value="EF_Hand_1_Ca_BS"/>
</dbReference>
<keyword evidence="1" id="KW-0732">Signal</keyword>
<comment type="caution">
    <text evidence="3">The sequence shown here is derived from an EMBL/GenBank/DDBJ whole genome shotgun (WGS) entry which is preliminary data.</text>
</comment>
<feature type="chain" id="PRO_5047372432" description="DUF11 domain-containing protein" evidence="1">
    <location>
        <begin position="31"/>
        <end position="920"/>
    </location>
</feature>
<dbReference type="RefSeq" id="WP_262568339.1">
    <property type="nucleotide sequence ID" value="NZ_JAPFCC010000001.1"/>
</dbReference>
<dbReference type="PANTHER" id="PTHR39198">
    <property type="entry name" value="HYPOTHETICAL MEMBRANE PROTEIN, CONSERVED"/>
    <property type="match status" value="1"/>
</dbReference>
<keyword evidence="4" id="KW-1185">Reference proteome</keyword>
<dbReference type="Proteomes" id="UP001209854">
    <property type="component" value="Unassembled WGS sequence"/>
</dbReference>
<dbReference type="PROSITE" id="PS00018">
    <property type="entry name" value="EF_HAND_1"/>
    <property type="match status" value="1"/>
</dbReference>
<organism evidence="3 4">
    <name type="scientific">Endozoicomonas gorgoniicola</name>
    <dbReference type="NCBI Taxonomy" id="1234144"/>
    <lineage>
        <taxon>Bacteria</taxon>
        <taxon>Pseudomonadati</taxon>
        <taxon>Pseudomonadota</taxon>
        <taxon>Gammaproteobacteria</taxon>
        <taxon>Oceanospirillales</taxon>
        <taxon>Endozoicomonadaceae</taxon>
        <taxon>Endozoicomonas</taxon>
    </lineage>
</organism>
<evidence type="ECO:0000256" key="1">
    <source>
        <dbReference type="SAM" id="SignalP"/>
    </source>
</evidence>
<dbReference type="Pfam" id="PF01345">
    <property type="entry name" value="DUF11"/>
    <property type="match status" value="1"/>
</dbReference>
<dbReference type="InterPro" id="IPR001434">
    <property type="entry name" value="OmcB-like_DUF11"/>
</dbReference>
<feature type="signal peptide" evidence="1">
    <location>
        <begin position="1"/>
        <end position="30"/>
    </location>
</feature>
<evidence type="ECO:0000313" key="3">
    <source>
        <dbReference type="EMBL" id="MCW7553516.1"/>
    </source>
</evidence>
<reference evidence="3 4" key="1">
    <citation type="submission" date="2022-10" db="EMBL/GenBank/DDBJ databases">
        <title>High-quality genome sequences of two octocoral-associated bacteria, Endozoicomonas euniceicola EF212 and Endozoicomonas gorgoniicola PS125.</title>
        <authorList>
            <person name="Chiou Y.-J."/>
            <person name="Chen Y.-H."/>
        </authorList>
    </citation>
    <scope>NUCLEOTIDE SEQUENCE [LARGE SCALE GENOMIC DNA]</scope>
    <source>
        <strain evidence="3 4">PS125</strain>
    </source>
</reference>
<sequence>MFKGLQKQLFPVWAWALLLMGILGAAVVQAATTPAGTQIKNLATVTYQDALGNEKTVHSNESVVTVAEVYSAELKDDQTKEGAPGQLVYFAHQLTNNGNTGDEFTLEITNPDPALDKDSLKIYHDANGNGQPDSGEPEIGSDKVKVARGETVNLVVAARAPANATKPGYELTLQATAEGDRNSFGGQKTAANTDTIKISNGTILVSSKEVISHNQKTGEVKYRIQVINNGADLKNGGAIYDFFPKYLKFDGLNQTETSDSRLEKIEITKSNDLIAELPTGAKYIKDNNHDEGMRVRIKELKKGHTVAFEFTVKYEKDKDENGQAGYSFEAGTVLKNKAFVGFDGKDGKRQHVETNTVTTKLPQVANVAAKNKAGTGDTQTVPSAAQGEEVKFVNTITNLGNGTDTFNLTVKNVPDRAFPEGTVFSLWNEKGTVLLTDTNNDGIVDTGELKSVLAAKNGEGSNVIRIMVKAKLPGKNKRDKDFRAELTATSVVDVTAQGTVTEELLEIAELEKKIDVANYRFDKKDKDVVYKLKEIDVKDFFKSDAKDDYHPGGQITSIISRKPGQIAEFGLFVANKSNVSDSFALNSVIAKANGWKVTFHHQGIFDKENNPLELATGQQISTTPLLPKNTVMRVLARVEVPESAKAGDYEIEFDANSNTRSVMGNFTTNQITVKKSPVLIFSPRGVQTIEAGGVAYHQHILENKGNVDLNITINGKKGQGMDSWNYRLLDEKGEVISLPIKLEQKDDNDDKSTKHTKKITVEISAPANAAAGLTFNLELTAEDKAIGVKATLVDSTTVISSQLDAVKKVKVLKGMNKDNIIDESKKLATDDFQINGTEKAKPGKDYAVWQIVVTNKGSNDAENVVIKDAAPNFTTYVDKSGYVVGENVQPFSGPENSIQFNVGTLKPGKSVEVRFTVKLD</sequence>
<dbReference type="PANTHER" id="PTHR39198:SF1">
    <property type="entry name" value="ALPHA-GALACTOSIDASE NEW3 DOMAIN-CONTAINING PROTEIN"/>
    <property type="match status" value="1"/>
</dbReference>
<evidence type="ECO:0000313" key="4">
    <source>
        <dbReference type="Proteomes" id="UP001209854"/>
    </source>
</evidence>
<dbReference type="NCBIfam" id="TIGR01451">
    <property type="entry name" value="B_ant_repeat"/>
    <property type="match status" value="1"/>
</dbReference>
<protein>
    <recommendedName>
        <fullName evidence="2">DUF11 domain-containing protein</fullName>
    </recommendedName>
</protein>
<proteinExistence type="predicted"/>
<gene>
    <name evidence="3" type="ORF">NX722_12955</name>
</gene>
<accession>A0ABT3MVV8</accession>
<feature type="domain" description="DUF11" evidence="2">
    <location>
        <begin position="843"/>
        <end position="918"/>
    </location>
</feature>
<dbReference type="EMBL" id="JAPFCC010000001">
    <property type="protein sequence ID" value="MCW7553516.1"/>
    <property type="molecule type" value="Genomic_DNA"/>
</dbReference>
<name>A0ABT3MVV8_9GAMM</name>
<evidence type="ECO:0000259" key="2">
    <source>
        <dbReference type="Pfam" id="PF01345"/>
    </source>
</evidence>
<dbReference type="InterPro" id="IPR047589">
    <property type="entry name" value="DUF11_rpt"/>
</dbReference>